<dbReference type="OMA" id="WAFKAQG"/>
<evidence type="ECO:0000256" key="2">
    <source>
        <dbReference type="ARBA" id="ARBA00022512"/>
    </source>
</evidence>
<dbReference type="AlphaFoldDB" id="A0AA38FNU2"/>
<dbReference type="PANTHER" id="PTHR31265">
    <property type="entry name" value="OS02G0527500 PROTEIN-RELATED"/>
    <property type="match status" value="1"/>
</dbReference>
<keyword evidence="3" id="KW-0964">Secreted</keyword>
<organism evidence="8 9">
    <name type="scientific">Taxus chinensis</name>
    <name type="common">Chinese yew</name>
    <name type="synonym">Taxus wallichiana var. chinensis</name>
    <dbReference type="NCBI Taxonomy" id="29808"/>
    <lineage>
        <taxon>Eukaryota</taxon>
        <taxon>Viridiplantae</taxon>
        <taxon>Streptophyta</taxon>
        <taxon>Embryophyta</taxon>
        <taxon>Tracheophyta</taxon>
        <taxon>Spermatophyta</taxon>
        <taxon>Pinopsida</taxon>
        <taxon>Pinidae</taxon>
        <taxon>Conifers II</taxon>
        <taxon>Cupressales</taxon>
        <taxon>Taxaceae</taxon>
        <taxon>Taxus</taxon>
    </lineage>
</organism>
<dbReference type="Proteomes" id="UP000824469">
    <property type="component" value="Unassembled WGS sequence"/>
</dbReference>
<proteinExistence type="predicted"/>
<name>A0AA38FNU2_TAXCH</name>
<evidence type="ECO:0000313" key="8">
    <source>
        <dbReference type="EMBL" id="KAH9307651.1"/>
    </source>
</evidence>
<evidence type="ECO:0000256" key="1">
    <source>
        <dbReference type="ARBA" id="ARBA00004191"/>
    </source>
</evidence>
<dbReference type="InterPro" id="IPR006946">
    <property type="entry name" value="DGR2-like_dom"/>
</dbReference>
<evidence type="ECO:0000313" key="9">
    <source>
        <dbReference type="Proteomes" id="UP000824469"/>
    </source>
</evidence>
<gene>
    <name evidence="8" type="ORF">KI387_035562</name>
</gene>
<evidence type="ECO:0000256" key="5">
    <source>
        <dbReference type="ARBA" id="ARBA00023180"/>
    </source>
</evidence>
<feature type="non-terminal residue" evidence="8">
    <location>
        <position position="1"/>
    </location>
</feature>
<evidence type="ECO:0000259" key="7">
    <source>
        <dbReference type="Pfam" id="PF04862"/>
    </source>
</evidence>
<comment type="subcellular location">
    <subcellularLocation>
        <location evidence="1">Secreted</location>
        <location evidence="1">Cell wall</location>
    </subcellularLocation>
</comment>
<sequence length="361" mass="39846">MWRSPVLAVFFIHIFVWRSVTARNGLLPNGNFEMGPKPWNMKGTLILGQNSLPYWRVKGIVEYITSQRKPQDLMVVVPEGTHAVRLGNEASIISRMVRVNKGSYYSLSFHAARTCAQSESLNVSVPPFWGEVPIQTVYSSNGWDTYAWGFRAPEDLVEFIIHNPGVQENPACGPVIDSVALKKMRSPRFSKFNLVKNGDFEEGPYVFPNASSGVLIPPSKQDAISPVPGWIVESLKAVKYVDARHRHFTVPQGNAAVELLAGRESVIAQIIRTVPGKKYILSFAVGDAGNKCQGKLEVEAFAGRETVKVPYESKGTGGFKIAQLSFTAVSERSRIAFMSGLYTMRSDDAVTFCGPVVDRVT</sequence>
<feature type="signal peptide" evidence="6">
    <location>
        <begin position="1"/>
        <end position="22"/>
    </location>
</feature>
<dbReference type="InterPro" id="IPR052437">
    <property type="entry name" value="Pectin_Meth_Modulator"/>
</dbReference>
<keyword evidence="2" id="KW-0134">Cell wall</keyword>
<keyword evidence="9" id="KW-1185">Reference proteome</keyword>
<evidence type="ECO:0000256" key="3">
    <source>
        <dbReference type="ARBA" id="ARBA00022525"/>
    </source>
</evidence>
<dbReference type="FunFam" id="2.60.120.260:FF:000031">
    <property type="entry name" value="DUF642 family protein"/>
    <property type="match status" value="1"/>
</dbReference>
<keyword evidence="4 6" id="KW-0732">Signal</keyword>
<dbReference type="InterPro" id="IPR008979">
    <property type="entry name" value="Galactose-bd-like_sf"/>
</dbReference>
<dbReference type="Gene3D" id="2.60.120.260">
    <property type="entry name" value="Galactose-binding domain-like"/>
    <property type="match status" value="2"/>
</dbReference>
<comment type="caution">
    <text evidence="8">The sequence shown here is derived from an EMBL/GenBank/DDBJ whole genome shotgun (WGS) entry which is preliminary data.</text>
</comment>
<evidence type="ECO:0000256" key="4">
    <source>
        <dbReference type="ARBA" id="ARBA00022729"/>
    </source>
</evidence>
<accession>A0AA38FNU2</accession>
<dbReference type="EMBL" id="JAHRHJ020000007">
    <property type="protein sequence ID" value="KAH9307651.1"/>
    <property type="molecule type" value="Genomic_DNA"/>
</dbReference>
<keyword evidence="5" id="KW-0325">Glycoprotein</keyword>
<evidence type="ECO:0000256" key="6">
    <source>
        <dbReference type="SAM" id="SignalP"/>
    </source>
</evidence>
<reference evidence="8 9" key="1">
    <citation type="journal article" date="2021" name="Nat. Plants">
        <title>The Taxus genome provides insights into paclitaxel biosynthesis.</title>
        <authorList>
            <person name="Xiong X."/>
            <person name="Gou J."/>
            <person name="Liao Q."/>
            <person name="Li Y."/>
            <person name="Zhou Q."/>
            <person name="Bi G."/>
            <person name="Li C."/>
            <person name="Du R."/>
            <person name="Wang X."/>
            <person name="Sun T."/>
            <person name="Guo L."/>
            <person name="Liang H."/>
            <person name="Lu P."/>
            <person name="Wu Y."/>
            <person name="Zhang Z."/>
            <person name="Ro D.K."/>
            <person name="Shang Y."/>
            <person name="Huang S."/>
            <person name="Yan J."/>
        </authorList>
    </citation>
    <scope>NUCLEOTIDE SEQUENCE [LARGE SCALE GENOMIC DNA]</scope>
    <source>
        <strain evidence="8">Ta-2019</strain>
    </source>
</reference>
<feature type="chain" id="PRO_5041313223" description="DUF642 domain-containing protein" evidence="6">
    <location>
        <begin position="23"/>
        <end position="361"/>
    </location>
</feature>
<feature type="domain" description="DUF642" evidence="7">
    <location>
        <begin position="194"/>
        <end position="360"/>
    </location>
</feature>
<feature type="domain" description="DUF642" evidence="7">
    <location>
        <begin position="25"/>
        <end position="182"/>
    </location>
</feature>
<dbReference type="SUPFAM" id="SSF49785">
    <property type="entry name" value="Galactose-binding domain-like"/>
    <property type="match status" value="1"/>
</dbReference>
<dbReference type="Pfam" id="PF04862">
    <property type="entry name" value="DUF642"/>
    <property type="match status" value="2"/>
</dbReference>
<protein>
    <recommendedName>
        <fullName evidence="7">DUF642 domain-containing protein</fullName>
    </recommendedName>
</protein>